<evidence type="ECO:0000313" key="3">
    <source>
        <dbReference type="Proteomes" id="UP001280581"/>
    </source>
</evidence>
<dbReference type="PANTHER" id="PTHR13265">
    <property type="entry name" value="THO COMPLEX SUBUNIT 1"/>
    <property type="match status" value="1"/>
</dbReference>
<evidence type="ECO:0008006" key="4">
    <source>
        <dbReference type="Google" id="ProtNLM"/>
    </source>
</evidence>
<proteinExistence type="predicted"/>
<feature type="compositionally biased region" description="Basic and acidic residues" evidence="1">
    <location>
        <begin position="518"/>
        <end position="527"/>
    </location>
</feature>
<evidence type="ECO:0000256" key="1">
    <source>
        <dbReference type="SAM" id="MobiDB-lite"/>
    </source>
</evidence>
<dbReference type="Pfam" id="PF11957">
    <property type="entry name" value="efThoc1"/>
    <property type="match status" value="1"/>
</dbReference>
<dbReference type="GO" id="GO:0006406">
    <property type="term" value="P:mRNA export from nucleus"/>
    <property type="evidence" value="ECO:0007669"/>
    <property type="project" value="TreeGrafter"/>
</dbReference>
<accession>A0AAN6LS48</accession>
<dbReference type="AlphaFoldDB" id="A0AAN6LS48"/>
<protein>
    <recommendedName>
        <fullName evidence="4">Nuclear matrix protein</fullName>
    </recommendedName>
</protein>
<evidence type="ECO:0000313" key="2">
    <source>
        <dbReference type="EMBL" id="KAK3203252.1"/>
    </source>
</evidence>
<gene>
    <name evidence="2" type="ORF">GRF29_112g681422</name>
</gene>
<organism evidence="2 3">
    <name type="scientific">Pseudopithomyces chartarum</name>
    <dbReference type="NCBI Taxonomy" id="1892770"/>
    <lineage>
        <taxon>Eukaryota</taxon>
        <taxon>Fungi</taxon>
        <taxon>Dikarya</taxon>
        <taxon>Ascomycota</taxon>
        <taxon>Pezizomycotina</taxon>
        <taxon>Dothideomycetes</taxon>
        <taxon>Pleosporomycetidae</taxon>
        <taxon>Pleosporales</taxon>
        <taxon>Massarineae</taxon>
        <taxon>Didymosphaeriaceae</taxon>
        <taxon>Pseudopithomyces</taxon>
    </lineage>
</organism>
<name>A0AAN6LS48_9PLEO</name>
<dbReference type="PANTHER" id="PTHR13265:SF0">
    <property type="entry name" value="HPR1"/>
    <property type="match status" value="1"/>
</dbReference>
<dbReference type="InterPro" id="IPR021861">
    <property type="entry name" value="THO_THOC1"/>
</dbReference>
<comment type="caution">
    <text evidence="2">The sequence shown here is derived from an EMBL/GenBank/DDBJ whole genome shotgun (WGS) entry which is preliminary data.</text>
</comment>
<dbReference type="Proteomes" id="UP001280581">
    <property type="component" value="Unassembled WGS sequence"/>
</dbReference>
<keyword evidence="3" id="KW-1185">Reference proteome</keyword>
<sequence length="547" mass="61422">MAISGLSPEAAFTSRIQELVRRARNTKRETTINPPLQISALLQDNEPLVEQIEPKELRELTAESAAKSILYPILNSTRIQDPAFVDVWNLLDIVQGCADRDLCSTQLVLLLAEEVMDSLSIADCHVAFNFLESRREAIMAGPGTNSKEMVILRTCNELLRRLSRAEDPVFCGRVYVFLFQSFPLGHKGSVNLRGEFHIGNVTTFEDYLISEQSGDTAMEDVTSAETKGISFDIAGKDTKTEDVRQTENESGTEKKPTTLDIDALYPVFWSLQHSFSNPPRLFDDESFTKFQRALETTLAKFKEVPKVIQSGESARKTDHLDATGSSREDFASAFNPKYLTSRDLFKLELSDVAFQRHVLVQALILIDFLLTLTEAAKDKKHYKEAQPNLQYKFTLREEDTEWALGIKNSIANYLQDGPDGKFYYRVVDTVLSRDKNWVRWKMDRCKPFTRGKVPSKAFLEARSGAVAAVASKKDRKPAGVPGALRFLASAEPGKGLAQLRQRGRFNHADGLKSLFQPEEIRTDDKGGDTQPEQTVEEPRADQQSIVA</sequence>
<reference evidence="2 3" key="1">
    <citation type="submission" date="2021-02" db="EMBL/GenBank/DDBJ databases">
        <title>Genome assembly of Pseudopithomyces chartarum.</title>
        <authorList>
            <person name="Jauregui R."/>
            <person name="Singh J."/>
            <person name="Voisey C."/>
        </authorList>
    </citation>
    <scope>NUCLEOTIDE SEQUENCE [LARGE SCALE GENOMIC DNA]</scope>
    <source>
        <strain evidence="2 3">AGR01</strain>
    </source>
</reference>
<dbReference type="GO" id="GO:0000445">
    <property type="term" value="C:THO complex part of transcription export complex"/>
    <property type="evidence" value="ECO:0007669"/>
    <property type="project" value="TreeGrafter"/>
</dbReference>
<dbReference type="EMBL" id="WVTA01000011">
    <property type="protein sequence ID" value="KAK3203252.1"/>
    <property type="molecule type" value="Genomic_DNA"/>
</dbReference>
<feature type="region of interest" description="Disordered" evidence="1">
    <location>
        <begin position="507"/>
        <end position="547"/>
    </location>
</feature>